<dbReference type="EMBL" id="QGDL01000007">
    <property type="protein sequence ID" value="PWJ29125.1"/>
    <property type="molecule type" value="Genomic_DNA"/>
</dbReference>
<dbReference type="AlphaFoldDB" id="A0A2Y9BIU2"/>
<sequence length="325" mass="36382">MKEIWRKYKAAVIAGGLVVCMTAVLGAGMKLTNTLAVSEIVKAADKEMDEPSDIVKIYYEVWDQNAPYKEYNQDQETAAKVCEKYGLDYDTVTLEEITPEMSSYAEALRLLKDLGNSPLLEESIKDGKAGPVQSLEMYICEIYAFSGGKDVIEAYCGEHGINPDKSVVSDLTAEELIEIGNLAFDTSDHGTEKEKDRINNRLYKEHQLDKKIAKQVCEKYNLNYDTAKVKDIKGEISAYEEALWLLKYLGASTLYEDNAERDGYKIVEWSLEAHIRDTNQLEDARNAIGEFCRKRGIDPDKAVISDFSAEDLTKIIVDAAAGGKH</sequence>
<gene>
    <name evidence="1" type="ORF">A8806_107275</name>
</gene>
<protein>
    <submittedName>
        <fullName evidence="1">Uncharacterized protein</fullName>
    </submittedName>
</protein>
<dbReference type="OrthoDB" id="1975569at2"/>
<organism evidence="1 2">
    <name type="scientific">Faecalicatena orotica</name>
    <dbReference type="NCBI Taxonomy" id="1544"/>
    <lineage>
        <taxon>Bacteria</taxon>
        <taxon>Bacillati</taxon>
        <taxon>Bacillota</taxon>
        <taxon>Clostridia</taxon>
        <taxon>Lachnospirales</taxon>
        <taxon>Lachnospiraceae</taxon>
        <taxon>Faecalicatena</taxon>
    </lineage>
</organism>
<evidence type="ECO:0000313" key="2">
    <source>
        <dbReference type="Proteomes" id="UP000245845"/>
    </source>
</evidence>
<keyword evidence="2" id="KW-1185">Reference proteome</keyword>
<dbReference type="RefSeq" id="WP_109731650.1">
    <property type="nucleotide sequence ID" value="NZ_BAAACK010000011.1"/>
</dbReference>
<reference evidence="1 2" key="1">
    <citation type="submission" date="2018-05" db="EMBL/GenBank/DDBJ databases">
        <title>The Hungate 1000. A catalogue of reference genomes from the rumen microbiome.</title>
        <authorList>
            <person name="Kelly W."/>
        </authorList>
    </citation>
    <scope>NUCLEOTIDE SEQUENCE [LARGE SCALE GENOMIC DNA]</scope>
    <source>
        <strain evidence="1 2">NLAE-zl-C242</strain>
    </source>
</reference>
<comment type="caution">
    <text evidence="1">The sequence shown here is derived from an EMBL/GenBank/DDBJ whole genome shotgun (WGS) entry which is preliminary data.</text>
</comment>
<dbReference type="Proteomes" id="UP000245845">
    <property type="component" value="Unassembled WGS sequence"/>
</dbReference>
<proteinExistence type="predicted"/>
<evidence type="ECO:0000313" key="1">
    <source>
        <dbReference type="EMBL" id="PWJ29125.1"/>
    </source>
</evidence>
<name>A0A2Y9BIU2_9FIRM</name>
<accession>A0A2Y9BIU2</accession>